<dbReference type="SUPFAM" id="SSF52540">
    <property type="entry name" value="P-loop containing nucleoside triphosphate hydrolases"/>
    <property type="match status" value="1"/>
</dbReference>
<sequence length="246" mass="28603">MLRKVKNYIRARYGFGRVQEIKNPCESIDLDRMIMFIAIPKTGSSSIRSYTRGEGAYLVPQEHLNFQESRDALMAYLIRSNLGGNWAFPSHEVPTYDDLVALRAEKIRHLIKFSVVRNPWARAVSLYFRSEGIKPSRTMSFDDFVERMTYASDTCVNPSKHQNQFDWIVDRDGKIAVDFVEKLEGLGQRRGELNEKLQGRCRVGDAKLNVNPASKSERYREIYSDRSRKRIASLFEKDIDYFGYTF</sequence>
<dbReference type="InterPro" id="IPR005331">
    <property type="entry name" value="Sulfotransferase"/>
</dbReference>
<dbReference type="InterPro" id="IPR027417">
    <property type="entry name" value="P-loop_NTPase"/>
</dbReference>
<name>A0A540VNU3_9GAMM</name>
<organism evidence="1 2">
    <name type="scientific">Spiribacter salinus</name>
    <dbReference type="NCBI Taxonomy" id="1335746"/>
    <lineage>
        <taxon>Bacteria</taxon>
        <taxon>Pseudomonadati</taxon>
        <taxon>Pseudomonadota</taxon>
        <taxon>Gammaproteobacteria</taxon>
        <taxon>Chromatiales</taxon>
        <taxon>Ectothiorhodospiraceae</taxon>
        <taxon>Spiribacter</taxon>
    </lineage>
</organism>
<dbReference type="Proteomes" id="UP000315400">
    <property type="component" value="Unassembled WGS sequence"/>
</dbReference>
<gene>
    <name evidence="1" type="ORF">FKY71_14085</name>
</gene>
<protein>
    <submittedName>
        <fullName evidence="1">Sulfotransferase family protein</fullName>
    </submittedName>
</protein>
<dbReference type="EMBL" id="VIFK01000211">
    <property type="protein sequence ID" value="TQE98388.1"/>
    <property type="molecule type" value="Genomic_DNA"/>
</dbReference>
<dbReference type="GO" id="GO:0008146">
    <property type="term" value="F:sulfotransferase activity"/>
    <property type="evidence" value="ECO:0007669"/>
    <property type="project" value="InterPro"/>
</dbReference>
<reference evidence="1 2" key="1">
    <citation type="submission" date="2019-06" db="EMBL/GenBank/DDBJ databases">
        <title>Metagenome assembled Genome of Spiribacter salinus SL48-SHIP from the microbial mat of Salt Lake 48 (Novosibirsk region, Russia).</title>
        <authorList>
            <person name="Shipova A."/>
            <person name="Rozanov A.S."/>
            <person name="Bryanskaya A.V."/>
            <person name="Peltek S.E."/>
        </authorList>
    </citation>
    <scope>NUCLEOTIDE SEQUENCE [LARGE SCALE GENOMIC DNA]</scope>
    <source>
        <strain evidence="1">SL48-SHIP-2</strain>
    </source>
</reference>
<keyword evidence="1" id="KW-0808">Transferase</keyword>
<accession>A0A540VNU3</accession>
<comment type="caution">
    <text evidence="1">The sequence shown here is derived from an EMBL/GenBank/DDBJ whole genome shotgun (WGS) entry which is preliminary data.</text>
</comment>
<dbReference type="AlphaFoldDB" id="A0A540VNU3"/>
<proteinExistence type="predicted"/>
<evidence type="ECO:0000313" key="1">
    <source>
        <dbReference type="EMBL" id="TQE98388.1"/>
    </source>
</evidence>
<dbReference type="Pfam" id="PF03567">
    <property type="entry name" value="Sulfotransfer_2"/>
    <property type="match status" value="1"/>
</dbReference>
<evidence type="ECO:0000313" key="2">
    <source>
        <dbReference type="Proteomes" id="UP000315400"/>
    </source>
</evidence>
<dbReference type="Gene3D" id="3.40.50.300">
    <property type="entry name" value="P-loop containing nucleotide triphosphate hydrolases"/>
    <property type="match status" value="1"/>
</dbReference>
<dbReference type="GO" id="GO:0016020">
    <property type="term" value="C:membrane"/>
    <property type="evidence" value="ECO:0007669"/>
    <property type="project" value="InterPro"/>
</dbReference>